<feature type="region of interest" description="Disordered" evidence="2">
    <location>
        <begin position="207"/>
        <end position="346"/>
    </location>
</feature>
<keyword evidence="3" id="KW-0812">Transmembrane</keyword>
<feature type="compositionally biased region" description="Low complexity" evidence="2">
    <location>
        <begin position="224"/>
        <end position="252"/>
    </location>
</feature>
<feature type="domain" description="Nematode cuticle collagen N-terminal" evidence="4">
    <location>
        <begin position="63"/>
        <end position="115"/>
    </location>
</feature>
<dbReference type="AlphaFoldDB" id="A0A915IJB5"/>
<sequence>MSNKTEFLDPEMLLDRYGNFAINTRMTIETEYHFSWLVSEFIALRKFCMMLTREGLQAMSAQVAAIAAIIFSIGTVLGCFIFIPILWQQISSISGEIEHDMIEFNSMAKGAWKEMIFAKRIVSPVRGRFARQAGVCQCNDRNTCPPGNKGAPGDAGTDGLPGESGEPGAPGLPGKRILLLILETPGNYPPVPLDKYGKCVPCPFGPAGPKGQPGPPGGSGPKGAPGQSGPSGADGQTGPPGDAGAPGNPGRDGSQGSKGDNGKDGSRGVKGNPGPKGQPGLAGNPGSPGQPGKPGNQGGPGQNGSPGQNGTPGYAGPRGQNGPRGSPGQPGKDAQYCACPRRRRFT</sequence>
<evidence type="ECO:0000313" key="6">
    <source>
        <dbReference type="WBParaSite" id="nRc.2.0.1.t13472-RA"/>
    </source>
</evidence>
<feature type="region of interest" description="Disordered" evidence="2">
    <location>
        <begin position="141"/>
        <end position="171"/>
    </location>
</feature>
<keyword evidence="5" id="KW-1185">Reference proteome</keyword>
<dbReference type="WBParaSite" id="nRc.2.0.1.t13472-RA">
    <property type="protein sequence ID" value="nRc.2.0.1.t13472-RA"/>
    <property type="gene ID" value="nRc.2.0.1.g13472"/>
</dbReference>
<dbReference type="GO" id="GO:0042302">
    <property type="term" value="F:structural constituent of cuticle"/>
    <property type="evidence" value="ECO:0007669"/>
    <property type="project" value="InterPro"/>
</dbReference>
<reference evidence="6" key="1">
    <citation type="submission" date="2022-11" db="UniProtKB">
        <authorList>
            <consortium name="WormBaseParasite"/>
        </authorList>
    </citation>
    <scope>IDENTIFICATION</scope>
</reference>
<keyword evidence="3" id="KW-0472">Membrane</keyword>
<dbReference type="SMART" id="SM01088">
    <property type="entry name" value="Col_cuticle_N"/>
    <property type="match status" value="1"/>
</dbReference>
<evidence type="ECO:0000256" key="1">
    <source>
        <dbReference type="ARBA" id="ARBA00022737"/>
    </source>
</evidence>
<keyword evidence="1" id="KW-0677">Repeat</keyword>
<protein>
    <submittedName>
        <fullName evidence="6">Nematode cuticle collagen N-terminal domain-containing protein</fullName>
    </submittedName>
</protein>
<feature type="transmembrane region" description="Helical" evidence="3">
    <location>
        <begin position="63"/>
        <end position="87"/>
    </location>
</feature>
<dbReference type="PANTHER" id="PTHR24637">
    <property type="entry name" value="COLLAGEN"/>
    <property type="match status" value="1"/>
</dbReference>
<dbReference type="Pfam" id="PF01391">
    <property type="entry name" value="Collagen"/>
    <property type="match status" value="2"/>
</dbReference>
<name>A0A915IJB5_ROMCU</name>
<dbReference type="Proteomes" id="UP000887565">
    <property type="component" value="Unplaced"/>
</dbReference>
<proteinExistence type="predicted"/>
<dbReference type="OMA" id="GDPGGDC"/>
<evidence type="ECO:0000256" key="2">
    <source>
        <dbReference type="SAM" id="MobiDB-lite"/>
    </source>
</evidence>
<evidence type="ECO:0000259" key="4">
    <source>
        <dbReference type="SMART" id="SM01088"/>
    </source>
</evidence>
<feature type="compositionally biased region" description="Gly residues" evidence="2">
    <location>
        <begin position="295"/>
        <end position="304"/>
    </location>
</feature>
<keyword evidence="3" id="KW-1133">Transmembrane helix</keyword>
<dbReference type="InterPro" id="IPR002486">
    <property type="entry name" value="Col_cuticle_N"/>
</dbReference>
<dbReference type="InterPro" id="IPR008160">
    <property type="entry name" value="Collagen"/>
</dbReference>
<evidence type="ECO:0000313" key="5">
    <source>
        <dbReference type="Proteomes" id="UP000887565"/>
    </source>
</evidence>
<accession>A0A915IJB5</accession>
<evidence type="ECO:0000256" key="3">
    <source>
        <dbReference type="SAM" id="Phobius"/>
    </source>
</evidence>
<dbReference type="Pfam" id="PF01484">
    <property type="entry name" value="Col_cuticle_N"/>
    <property type="match status" value="1"/>
</dbReference>
<dbReference type="PANTHER" id="PTHR24637:SF294">
    <property type="entry name" value="NEMATODE CUTICLE COLLAGEN N-TERMINAL DOMAIN-CONTAINING PROTEIN"/>
    <property type="match status" value="1"/>
</dbReference>
<organism evidence="5 6">
    <name type="scientific">Romanomermis culicivorax</name>
    <name type="common">Nematode worm</name>
    <dbReference type="NCBI Taxonomy" id="13658"/>
    <lineage>
        <taxon>Eukaryota</taxon>
        <taxon>Metazoa</taxon>
        <taxon>Ecdysozoa</taxon>
        <taxon>Nematoda</taxon>
        <taxon>Enoplea</taxon>
        <taxon>Dorylaimia</taxon>
        <taxon>Mermithida</taxon>
        <taxon>Mermithoidea</taxon>
        <taxon>Mermithidae</taxon>
        <taxon>Romanomermis</taxon>
    </lineage>
</organism>